<dbReference type="InterPro" id="IPR016053">
    <property type="entry name" value="Haem_Oase-like"/>
</dbReference>
<gene>
    <name evidence="1" type="ORF">PBT88_12000</name>
</gene>
<dbReference type="CDD" id="cd19166">
    <property type="entry name" value="HemeO-bac"/>
    <property type="match status" value="1"/>
</dbReference>
<dbReference type="SUPFAM" id="SSF48613">
    <property type="entry name" value="Heme oxygenase-like"/>
    <property type="match status" value="1"/>
</dbReference>
<dbReference type="Pfam" id="PF01126">
    <property type="entry name" value="Heme_oxygenase"/>
    <property type="match status" value="1"/>
</dbReference>
<dbReference type="RefSeq" id="WP_270075582.1">
    <property type="nucleotide sequence ID" value="NZ_CP115174.1"/>
</dbReference>
<evidence type="ECO:0000313" key="2">
    <source>
        <dbReference type="Proteomes" id="UP001210865"/>
    </source>
</evidence>
<proteinExistence type="predicted"/>
<protein>
    <submittedName>
        <fullName evidence="1">Biliverdin-producing heme oxygenase</fullName>
    </submittedName>
</protein>
<dbReference type="Gene3D" id="1.20.910.10">
    <property type="entry name" value="Heme oxygenase-like"/>
    <property type="match status" value="1"/>
</dbReference>
<evidence type="ECO:0000313" key="1">
    <source>
        <dbReference type="EMBL" id="WBO20932.1"/>
    </source>
</evidence>
<dbReference type="EMBL" id="CP115174">
    <property type="protein sequence ID" value="WBO20932.1"/>
    <property type="molecule type" value="Genomic_DNA"/>
</dbReference>
<sequence length="185" mass="19402">MSDARAALRHGTAADHERLDALFGAFRLDDAEEYRAFLTAHAMALAAIETALDEAGFDTVLPDWPERRRGHAIAADLAMLGATAPAPLPVPALALALATPAASWGAAYVVEGSRLGGAVLARAVPDTLPKSYLGTPQSAGAWRNFLQSLDKALTLPQDIAAATESARAAFVIFEQAGLRVRGKTD</sequence>
<dbReference type="InterPro" id="IPR016084">
    <property type="entry name" value="Haem_Oase-like_multi-hlx"/>
</dbReference>
<dbReference type="Proteomes" id="UP001210865">
    <property type="component" value="Chromosome"/>
</dbReference>
<reference evidence="1 2" key="1">
    <citation type="submission" date="2022-12" db="EMBL/GenBank/DDBJ databases">
        <title>Sphingomonas abieness sp. nov., an endophytic bacterium isolated from Abies koreana.</title>
        <authorList>
            <person name="Jiang L."/>
            <person name="Lee J."/>
        </authorList>
    </citation>
    <scope>NUCLEOTIDE SEQUENCE [LARGE SCALE GENOMIC DNA]</scope>
    <source>
        <strain evidence="2">PAMB 00755</strain>
    </source>
</reference>
<keyword evidence="2" id="KW-1185">Reference proteome</keyword>
<name>A0ABY7NK05_9SPHN</name>
<organism evidence="1 2">
    <name type="scientific">Sphingomonas abietis</name>
    <dbReference type="NCBI Taxonomy" id="3012344"/>
    <lineage>
        <taxon>Bacteria</taxon>
        <taxon>Pseudomonadati</taxon>
        <taxon>Pseudomonadota</taxon>
        <taxon>Alphaproteobacteria</taxon>
        <taxon>Sphingomonadales</taxon>
        <taxon>Sphingomonadaceae</taxon>
        <taxon>Sphingomonas</taxon>
    </lineage>
</organism>
<accession>A0ABY7NK05</accession>